<dbReference type="OrthoDB" id="2389680at2759"/>
<comment type="caution">
    <text evidence="3">The sequence shown here is derived from an EMBL/GenBank/DDBJ whole genome shotgun (WGS) entry which is preliminary data.</text>
</comment>
<accession>A0A397HQJ7</accession>
<dbReference type="AlphaFoldDB" id="A0A397HQJ7"/>
<proteinExistence type="predicted"/>
<evidence type="ECO:0000256" key="2">
    <source>
        <dbReference type="SAM" id="MobiDB-lite"/>
    </source>
</evidence>
<evidence type="ECO:0000313" key="4">
    <source>
        <dbReference type="Proteomes" id="UP000266861"/>
    </source>
</evidence>
<organism evidence="3 4">
    <name type="scientific">Diversispora epigaea</name>
    <dbReference type="NCBI Taxonomy" id="1348612"/>
    <lineage>
        <taxon>Eukaryota</taxon>
        <taxon>Fungi</taxon>
        <taxon>Fungi incertae sedis</taxon>
        <taxon>Mucoromycota</taxon>
        <taxon>Glomeromycotina</taxon>
        <taxon>Glomeromycetes</taxon>
        <taxon>Diversisporales</taxon>
        <taxon>Diversisporaceae</taxon>
        <taxon>Diversispora</taxon>
    </lineage>
</organism>
<feature type="coiled-coil region" evidence="1">
    <location>
        <begin position="208"/>
        <end position="235"/>
    </location>
</feature>
<dbReference type="EMBL" id="PQFF01000288">
    <property type="protein sequence ID" value="RHZ65441.1"/>
    <property type="molecule type" value="Genomic_DNA"/>
</dbReference>
<feature type="region of interest" description="Disordered" evidence="2">
    <location>
        <begin position="280"/>
        <end position="299"/>
    </location>
</feature>
<reference evidence="3 4" key="1">
    <citation type="submission" date="2018-08" db="EMBL/GenBank/DDBJ databases">
        <title>Genome and evolution of the arbuscular mycorrhizal fungus Diversispora epigaea (formerly Glomus versiforme) and its bacterial endosymbionts.</title>
        <authorList>
            <person name="Sun X."/>
            <person name="Fei Z."/>
            <person name="Harrison M."/>
        </authorList>
    </citation>
    <scope>NUCLEOTIDE SEQUENCE [LARGE SCALE GENOMIC DNA]</scope>
    <source>
        <strain evidence="3 4">IT104</strain>
    </source>
</reference>
<name>A0A397HQJ7_9GLOM</name>
<feature type="compositionally biased region" description="Low complexity" evidence="2">
    <location>
        <begin position="286"/>
        <end position="299"/>
    </location>
</feature>
<dbReference type="Proteomes" id="UP000266861">
    <property type="component" value="Unassembled WGS sequence"/>
</dbReference>
<evidence type="ECO:0000313" key="3">
    <source>
        <dbReference type="EMBL" id="RHZ65441.1"/>
    </source>
</evidence>
<gene>
    <name evidence="3" type="ORF">Glove_315g55</name>
</gene>
<keyword evidence="1" id="KW-0175">Coiled coil</keyword>
<keyword evidence="4" id="KW-1185">Reference proteome</keyword>
<protein>
    <submittedName>
        <fullName evidence="3">Uncharacterized protein</fullName>
    </submittedName>
</protein>
<evidence type="ECO:0000256" key="1">
    <source>
        <dbReference type="SAM" id="Coils"/>
    </source>
</evidence>
<sequence>MISIFVPLYIFLMAYHHILRQNSSFNLIKSSLTYNHFFYCSGICKSLLCHRLEFKSLQNAVKFISTNNSKASDLDLAHYDFIGKIYENFKSPIIFLTQKRAYEIARKIIADHREIENCFREEVATIEKNYREEIAMIKKNSREEIAMIKKNSWEEIATVEKKSWEEIATVEKKSREEVATIEKKSWEEVTTIEKKSWEMVATIVVTIGKKFREEVAMIEKRLQAAQNDYRDLLIRFMRVRGNFNLRGAIEWVREQISKGNYGDYSLLSIPLAITQSSTATNVQNKSSESTTPPDTSPSDQRLIQLMENTTFSENLLKICEINKMTEYHVRTCIAGLYHQLSKQVHGYNKQEIAIDSRFFTSNEILALGFIFRIYNISYLYYDESGQLNNFPFKI</sequence>